<dbReference type="GeneID" id="92503955"/>
<dbReference type="HOGENOM" id="CLU_093444_1_0_5"/>
<comment type="caution">
    <text evidence="2">The sequence shown here is derived from an EMBL/GenBank/DDBJ whole genome shotgun (WGS) entry which is preliminary data.</text>
</comment>
<keyword evidence="1" id="KW-1133">Transmembrane helix</keyword>
<reference evidence="2 3" key="1">
    <citation type="journal article" date="2010" name="J. Bacteriol.">
        <title>Genome sequences of Pelagibaca bermudensis HTCC2601T and Maritimibacter alkaliphilus HTCC2654T, the type strains of two marine Roseobacter genera.</title>
        <authorList>
            <person name="Thrash J.C."/>
            <person name="Cho J.C."/>
            <person name="Ferriera S."/>
            <person name="Johnson J."/>
            <person name="Vergin K.L."/>
            <person name="Giovannoni S.J."/>
        </authorList>
    </citation>
    <scope>NUCLEOTIDE SEQUENCE [LARGE SCALE GENOMIC DNA]</scope>
    <source>
        <strain evidence="3">DSM 26914 / JCM 13377 / KCTC 12554 / HTCC2601</strain>
    </source>
</reference>
<organism evidence="2 3">
    <name type="scientific">Salipiger bermudensis (strain DSM 26914 / JCM 13377 / KCTC 12554 / HTCC2601)</name>
    <name type="common">Pelagibaca bermudensis</name>
    <dbReference type="NCBI Taxonomy" id="314265"/>
    <lineage>
        <taxon>Bacteria</taxon>
        <taxon>Pseudomonadati</taxon>
        <taxon>Pseudomonadota</taxon>
        <taxon>Alphaproteobacteria</taxon>
        <taxon>Rhodobacterales</taxon>
        <taxon>Roseobacteraceae</taxon>
        <taxon>Salipiger</taxon>
    </lineage>
</organism>
<dbReference type="PANTHER" id="PTHR41795">
    <property type="entry name" value="EXOPOLYSACCHARIDE SYNTHESIS PROTEIN"/>
    <property type="match status" value="1"/>
</dbReference>
<dbReference type="Proteomes" id="UP000006230">
    <property type="component" value="Unassembled WGS sequence"/>
</dbReference>
<keyword evidence="1" id="KW-0472">Membrane</keyword>
<evidence type="ECO:0000313" key="2">
    <source>
        <dbReference type="EMBL" id="EAU48161.1"/>
    </source>
</evidence>
<feature type="transmembrane region" description="Helical" evidence="1">
    <location>
        <begin position="58"/>
        <end position="78"/>
    </location>
</feature>
<dbReference type="PANTHER" id="PTHR41795:SF1">
    <property type="entry name" value="EXOPOLYSACCHARIDE SYNTHESIS PROTEIN"/>
    <property type="match status" value="1"/>
</dbReference>
<keyword evidence="3" id="KW-1185">Reference proteome</keyword>
<feature type="transmembrane region" description="Helical" evidence="1">
    <location>
        <begin position="132"/>
        <end position="154"/>
    </location>
</feature>
<sequence length="197" mass="21340">MDAQSGHQPVGEIVDRLDAVVKRDNVSLRDLFEEFGESSFLPALMVPSLLVVSPLSGIPLFSSVCGLTIAFISAQMLISRKHLWLPDMLMRMKIDGPKARTAVQKMRGVGAWIDRHSRHRLPVFLTAPMRKWLQLLCMLCGFAMPFLEIVPFSSSLLGSAVTLLATAMLARDGLFALLGSIAIATAALVPVGVIGAI</sequence>
<dbReference type="eggNOG" id="COG3932">
    <property type="taxonomic scope" value="Bacteria"/>
</dbReference>
<evidence type="ECO:0000313" key="3">
    <source>
        <dbReference type="Proteomes" id="UP000006230"/>
    </source>
</evidence>
<protein>
    <submittedName>
        <fullName evidence="2">Probable exopolysaccharide synthesis protein</fullName>
    </submittedName>
</protein>
<dbReference type="InterPro" id="IPR010331">
    <property type="entry name" value="ExoD"/>
</dbReference>
<dbReference type="PIRSF" id="PIRSF033239">
    <property type="entry name" value="ExoD"/>
    <property type="match status" value="1"/>
</dbReference>
<evidence type="ECO:0000256" key="1">
    <source>
        <dbReference type="SAM" id="Phobius"/>
    </source>
</evidence>
<dbReference type="STRING" id="314265.R2601_14385"/>
<dbReference type="EMBL" id="AATQ01000002">
    <property type="protein sequence ID" value="EAU48161.1"/>
    <property type="molecule type" value="Genomic_DNA"/>
</dbReference>
<gene>
    <name evidence="2" type="ORF">R2601_14385</name>
</gene>
<dbReference type="Pfam" id="PF06055">
    <property type="entry name" value="ExoD"/>
    <property type="match status" value="1"/>
</dbReference>
<dbReference type="RefSeq" id="WP_007795459.1">
    <property type="nucleotide sequence ID" value="NZ_DS022276.1"/>
</dbReference>
<keyword evidence="1" id="KW-0812">Transmembrane</keyword>
<dbReference type="AlphaFoldDB" id="Q0FVG5"/>
<feature type="transmembrane region" description="Helical" evidence="1">
    <location>
        <begin position="174"/>
        <end position="196"/>
    </location>
</feature>
<dbReference type="OrthoDB" id="7949130at2"/>
<accession>Q0FVG5</accession>
<proteinExistence type="predicted"/>
<name>Q0FVG5_SALBH</name>